<keyword evidence="1" id="KW-1133">Transmembrane helix</keyword>
<sequence>MYALIFTLAILVLLYFKNKRKGKLFAIGDFMLPALSVLLIAGMFFSLGKMISNYTYDYFFEKKYDATVVEYD</sequence>
<protein>
    <submittedName>
        <fullName evidence="2">Uncharacterized protein</fullName>
    </submittedName>
</protein>
<dbReference type="AlphaFoldDB" id="A0A8J8G6I0"/>
<organism evidence="2 3">
    <name type="scientific">Frigoriflavimonas asaccharolytica</name>
    <dbReference type="NCBI Taxonomy" id="2735899"/>
    <lineage>
        <taxon>Bacteria</taxon>
        <taxon>Pseudomonadati</taxon>
        <taxon>Bacteroidota</taxon>
        <taxon>Flavobacteriia</taxon>
        <taxon>Flavobacteriales</taxon>
        <taxon>Weeksellaceae</taxon>
        <taxon>Frigoriflavimonas</taxon>
    </lineage>
</organism>
<keyword evidence="3" id="KW-1185">Reference proteome</keyword>
<dbReference type="EMBL" id="JABSNO010000008">
    <property type="protein sequence ID" value="NRS92398.1"/>
    <property type="molecule type" value="Genomic_DNA"/>
</dbReference>
<feature type="transmembrane region" description="Helical" evidence="1">
    <location>
        <begin position="32"/>
        <end position="52"/>
    </location>
</feature>
<gene>
    <name evidence="2" type="ORF">HNQ03_001466</name>
</gene>
<reference evidence="2" key="1">
    <citation type="submission" date="2020-05" db="EMBL/GenBank/DDBJ databases">
        <title>Genomic Encyclopedia of Type Strains, Phase IV (KMG-V): Genome sequencing to study the core and pangenomes of soil and plant-associated prokaryotes.</title>
        <authorList>
            <person name="Whitman W."/>
        </authorList>
    </citation>
    <scope>NUCLEOTIDE SEQUENCE</scope>
    <source>
        <strain evidence="2">16F</strain>
    </source>
</reference>
<accession>A0A8J8G6I0</accession>
<dbReference type="RefSeq" id="WP_173779002.1">
    <property type="nucleotide sequence ID" value="NZ_JABSNO010000008.1"/>
</dbReference>
<keyword evidence="1" id="KW-0472">Membrane</keyword>
<keyword evidence="1" id="KW-0812">Transmembrane</keyword>
<evidence type="ECO:0000256" key="1">
    <source>
        <dbReference type="SAM" id="Phobius"/>
    </source>
</evidence>
<proteinExistence type="predicted"/>
<dbReference type="Proteomes" id="UP000610746">
    <property type="component" value="Unassembled WGS sequence"/>
</dbReference>
<comment type="caution">
    <text evidence="2">The sequence shown here is derived from an EMBL/GenBank/DDBJ whole genome shotgun (WGS) entry which is preliminary data.</text>
</comment>
<evidence type="ECO:0000313" key="3">
    <source>
        <dbReference type="Proteomes" id="UP000610746"/>
    </source>
</evidence>
<name>A0A8J8G6I0_9FLAO</name>
<evidence type="ECO:0000313" key="2">
    <source>
        <dbReference type="EMBL" id="NRS92398.1"/>
    </source>
</evidence>